<dbReference type="InterPro" id="IPR043452">
    <property type="entry name" value="BZIP46-like"/>
</dbReference>
<dbReference type="GeneID" id="120283269"/>
<name>A0AB40D0N8_DIOCR</name>
<keyword evidence="2" id="KW-0238">DNA-binding</keyword>
<reference evidence="5 6" key="1">
    <citation type="submission" date="2025-04" db="UniProtKB">
        <authorList>
            <consortium name="RefSeq"/>
        </authorList>
    </citation>
    <scope>IDENTIFICATION</scope>
</reference>
<keyword evidence="3" id="KW-0539">Nucleus</keyword>
<evidence type="ECO:0000256" key="2">
    <source>
        <dbReference type="ARBA" id="ARBA00023125"/>
    </source>
</evidence>
<evidence type="ECO:0000256" key="1">
    <source>
        <dbReference type="ARBA" id="ARBA00004123"/>
    </source>
</evidence>
<protein>
    <submittedName>
        <fullName evidence="5 6">BZIP transcription factor 12-like isoform X1</fullName>
    </submittedName>
</protein>
<evidence type="ECO:0000313" key="6">
    <source>
        <dbReference type="RefSeq" id="XP_039145838.1"/>
    </source>
</evidence>
<evidence type="ECO:0000256" key="3">
    <source>
        <dbReference type="ARBA" id="ARBA00023242"/>
    </source>
</evidence>
<keyword evidence="4" id="KW-1185">Reference proteome</keyword>
<evidence type="ECO:0000313" key="4">
    <source>
        <dbReference type="Proteomes" id="UP001515500"/>
    </source>
</evidence>
<dbReference type="GO" id="GO:0003700">
    <property type="term" value="F:DNA-binding transcription factor activity"/>
    <property type="evidence" value="ECO:0007669"/>
    <property type="project" value="InterPro"/>
</dbReference>
<comment type="subcellular location">
    <subcellularLocation>
        <location evidence="1">Nucleus</location>
    </subcellularLocation>
</comment>
<accession>A0AB40D0N8</accession>
<dbReference type="GO" id="GO:0045893">
    <property type="term" value="P:positive regulation of DNA-templated transcription"/>
    <property type="evidence" value="ECO:0007669"/>
    <property type="project" value="InterPro"/>
</dbReference>
<sequence length="183" mass="20122">MMVEGRTVEEMWREMPGGRRRENGEMMLKDFLALAGAVRKEDVRTVTGSVFGLDPIGLGIENQVLGFGNGVKEGGDLGRVAKGRKRSAMDLVDRVALQWQKRMIKSQESGVRSKERKQVAFTCNISTTSVSLEGDFSSQVVSLPVAADGKHSSTIILILTVRWGELLKQLHVLAEAKSKLSLH</sequence>
<organism evidence="4 6">
    <name type="scientific">Dioscorea cayennensis subsp. rotundata</name>
    <name type="common">White Guinea yam</name>
    <name type="synonym">Dioscorea rotundata</name>
    <dbReference type="NCBI Taxonomy" id="55577"/>
    <lineage>
        <taxon>Eukaryota</taxon>
        <taxon>Viridiplantae</taxon>
        <taxon>Streptophyta</taxon>
        <taxon>Embryophyta</taxon>
        <taxon>Tracheophyta</taxon>
        <taxon>Spermatophyta</taxon>
        <taxon>Magnoliopsida</taxon>
        <taxon>Liliopsida</taxon>
        <taxon>Dioscoreales</taxon>
        <taxon>Dioscoreaceae</taxon>
        <taxon>Dioscorea</taxon>
    </lineage>
</organism>
<dbReference type="AlphaFoldDB" id="A0AB40D0N8"/>
<gene>
    <name evidence="5 6" type="primary">LOC120283269</name>
</gene>
<dbReference type="GO" id="GO:0003677">
    <property type="term" value="F:DNA binding"/>
    <property type="evidence" value="ECO:0007669"/>
    <property type="project" value="UniProtKB-KW"/>
</dbReference>
<dbReference type="PANTHER" id="PTHR22952:SF392">
    <property type="entry name" value="BZIP TRANSCRIPTION FACTOR 12"/>
    <property type="match status" value="1"/>
</dbReference>
<dbReference type="GO" id="GO:0005634">
    <property type="term" value="C:nucleus"/>
    <property type="evidence" value="ECO:0007669"/>
    <property type="project" value="UniProtKB-SubCell"/>
</dbReference>
<dbReference type="PANTHER" id="PTHR22952">
    <property type="entry name" value="CAMP-RESPONSE ELEMENT BINDING PROTEIN-RELATED"/>
    <property type="match status" value="1"/>
</dbReference>
<dbReference type="RefSeq" id="XP_039145837.1">
    <property type="nucleotide sequence ID" value="XM_039289903.1"/>
</dbReference>
<dbReference type="RefSeq" id="XP_039145838.1">
    <property type="nucleotide sequence ID" value="XM_039289904.1"/>
</dbReference>
<proteinExistence type="predicted"/>
<dbReference type="Proteomes" id="UP001515500">
    <property type="component" value="Chromosome 19"/>
</dbReference>
<evidence type="ECO:0000313" key="5">
    <source>
        <dbReference type="RefSeq" id="XP_039145837.1"/>
    </source>
</evidence>